<accession>A0A9N9B007</accession>
<dbReference type="AlphaFoldDB" id="A0A9N9B007"/>
<name>A0A9N9B007_9GLOM</name>
<reference evidence="1" key="1">
    <citation type="submission" date="2021-06" db="EMBL/GenBank/DDBJ databases">
        <authorList>
            <person name="Kallberg Y."/>
            <person name="Tangrot J."/>
            <person name="Rosling A."/>
        </authorList>
    </citation>
    <scope>NUCLEOTIDE SEQUENCE</scope>
    <source>
        <strain evidence="1">MA453B</strain>
    </source>
</reference>
<feature type="non-terminal residue" evidence="1">
    <location>
        <position position="1"/>
    </location>
</feature>
<proteinExistence type="predicted"/>
<organism evidence="1 2">
    <name type="scientific">Dentiscutata erythropus</name>
    <dbReference type="NCBI Taxonomy" id="1348616"/>
    <lineage>
        <taxon>Eukaryota</taxon>
        <taxon>Fungi</taxon>
        <taxon>Fungi incertae sedis</taxon>
        <taxon>Mucoromycota</taxon>
        <taxon>Glomeromycotina</taxon>
        <taxon>Glomeromycetes</taxon>
        <taxon>Diversisporales</taxon>
        <taxon>Gigasporaceae</taxon>
        <taxon>Dentiscutata</taxon>
    </lineage>
</organism>
<dbReference type="OrthoDB" id="5396786at2759"/>
<dbReference type="InterPro" id="IPR013877">
    <property type="entry name" value="YAP-bd/ALF4/Glomulin"/>
</dbReference>
<protein>
    <submittedName>
        <fullName evidence="1">19894_t:CDS:1</fullName>
    </submittedName>
</protein>
<dbReference type="EMBL" id="CAJVPY010002171">
    <property type="protein sequence ID" value="CAG8550902.1"/>
    <property type="molecule type" value="Genomic_DNA"/>
</dbReference>
<dbReference type="PANTHER" id="PTHR15430">
    <property type="entry name" value="GLOMULIN"/>
    <property type="match status" value="1"/>
</dbReference>
<dbReference type="GO" id="GO:0005737">
    <property type="term" value="C:cytoplasm"/>
    <property type="evidence" value="ECO:0007669"/>
    <property type="project" value="TreeGrafter"/>
</dbReference>
<sequence length="644" mass="74649">MSRLQEAKIAIEQSAAHYLEKITQDPTDNKAYIAFENILDEYLSNPIYYNEQEQIELLNCIKDVTVPLKDEEQKAGLPFLSSYESTSLIVQEIVDVMAQLNVRDIHVILFERFSLLDWENSENFVSEFTGLVKILRIAETFQYIVRAWQTLKTLNDKNLDLVTECLIGFTEFTVQTINLDSKDLKLSITPNDIPDQEFFLINYLIVQSFEEFVRSFCIPMSSIYYETFHPKFNVPWKQKQRDNVRLIDQQRLSKLICVAVKSHISSNQLVNYIIQANEKVIDSKDHVEDDGQEVTPEYIDSVFENKDISKPKFDTSEYPISPRGVISYLASVIYYKSMALKGSNTLKDVFSESPEHMFREIIPIASIVFIKHSQETEIIDKVLLVLLYLAERNEESTITMQHLTASLSKDEITLGSLFTMISSFASASPEETLRFNAHQLLSRIIALCTDDTRMFLLQQLLMNSPFEQMKSAAIGILKENVAQRLNQAYDRKHDELSASVFASPYLIEGFFPTILRLKSIIPAESISTEDQETEFEEKHSFIMHGINFYLFLLMRDEQNKTGVWNSNQLKQTNDEYLVPVMTKCEDLMSNYEKRLKELNQPCPDKDDENVDINAKSELVQERELLQQKLFNMYLLQDAIKRVYQ</sequence>
<evidence type="ECO:0000313" key="1">
    <source>
        <dbReference type="EMBL" id="CAG8550902.1"/>
    </source>
</evidence>
<comment type="caution">
    <text evidence="1">The sequence shown here is derived from an EMBL/GenBank/DDBJ whole genome shotgun (WGS) entry which is preliminary data.</text>
</comment>
<dbReference type="GO" id="GO:0055105">
    <property type="term" value="F:ubiquitin-protein transferase inhibitor activity"/>
    <property type="evidence" value="ECO:0007669"/>
    <property type="project" value="TreeGrafter"/>
</dbReference>
<gene>
    <name evidence="1" type="ORF">DERYTH_LOCUS5260</name>
</gene>
<evidence type="ECO:0000313" key="2">
    <source>
        <dbReference type="Proteomes" id="UP000789405"/>
    </source>
</evidence>
<dbReference type="InterPro" id="IPR019516">
    <property type="entry name" value="Glomulin/ALF4"/>
</dbReference>
<keyword evidence="2" id="KW-1185">Reference proteome</keyword>
<dbReference type="PANTHER" id="PTHR15430:SF1">
    <property type="entry name" value="GLOMULIN"/>
    <property type="match status" value="1"/>
</dbReference>
<dbReference type="Pfam" id="PF08568">
    <property type="entry name" value="Kinetochor_Ybp2"/>
    <property type="match status" value="1"/>
</dbReference>
<dbReference type="Proteomes" id="UP000789405">
    <property type="component" value="Unassembled WGS sequence"/>
</dbReference>